<gene>
    <name evidence="3" type="ORF">Pmani_011033</name>
</gene>
<accession>A0AAE1Q1V5</accession>
<reference evidence="3" key="1">
    <citation type="submission" date="2023-11" db="EMBL/GenBank/DDBJ databases">
        <title>Genome assemblies of two species of porcelain crab, Petrolisthes cinctipes and Petrolisthes manimaculis (Anomura: Porcellanidae).</title>
        <authorList>
            <person name="Angst P."/>
        </authorList>
    </citation>
    <scope>NUCLEOTIDE SEQUENCE</scope>
    <source>
        <strain evidence="3">PB745_02</strain>
        <tissue evidence="3">Gill</tissue>
    </source>
</reference>
<feature type="compositionally biased region" description="Polar residues" evidence="1">
    <location>
        <begin position="158"/>
        <end position="177"/>
    </location>
</feature>
<proteinExistence type="predicted"/>
<name>A0AAE1Q1V5_9EUCA</name>
<organism evidence="3 4">
    <name type="scientific">Petrolisthes manimaculis</name>
    <dbReference type="NCBI Taxonomy" id="1843537"/>
    <lineage>
        <taxon>Eukaryota</taxon>
        <taxon>Metazoa</taxon>
        <taxon>Ecdysozoa</taxon>
        <taxon>Arthropoda</taxon>
        <taxon>Crustacea</taxon>
        <taxon>Multicrustacea</taxon>
        <taxon>Malacostraca</taxon>
        <taxon>Eumalacostraca</taxon>
        <taxon>Eucarida</taxon>
        <taxon>Decapoda</taxon>
        <taxon>Pleocyemata</taxon>
        <taxon>Anomura</taxon>
        <taxon>Galatheoidea</taxon>
        <taxon>Porcellanidae</taxon>
        <taxon>Petrolisthes</taxon>
    </lineage>
</organism>
<dbReference type="EMBL" id="JAWZYT010000881">
    <property type="protein sequence ID" value="KAK4317924.1"/>
    <property type="molecule type" value="Genomic_DNA"/>
</dbReference>
<keyword evidence="4" id="KW-1185">Reference proteome</keyword>
<dbReference type="SMART" id="SM00494">
    <property type="entry name" value="ChtBD2"/>
    <property type="match status" value="1"/>
</dbReference>
<evidence type="ECO:0000259" key="2">
    <source>
        <dbReference type="PROSITE" id="PS50940"/>
    </source>
</evidence>
<feature type="compositionally biased region" description="Polar residues" evidence="1">
    <location>
        <begin position="254"/>
        <end position="267"/>
    </location>
</feature>
<evidence type="ECO:0000313" key="3">
    <source>
        <dbReference type="EMBL" id="KAK4317924.1"/>
    </source>
</evidence>
<evidence type="ECO:0000256" key="1">
    <source>
        <dbReference type="SAM" id="MobiDB-lite"/>
    </source>
</evidence>
<dbReference type="AlphaFoldDB" id="A0AAE1Q1V5"/>
<evidence type="ECO:0000313" key="4">
    <source>
        <dbReference type="Proteomes" id="UP001292094"/>
    </source>
</evidence>
<dbReference type="GO" id="GO:0008061">
    <property type="term" value="F:chitin binding"/>
    <property type="evidence" value="ECO:0007669"/>
    <property type="project" value="InterPro"/>
</dbReference>
<feature type="compositionally biased region" description="Low complexity" evidence="1">
    <location>
        <begin position="178"/>
        <end position="206"/>
    </location>
</feature>
<comment type="caution">
    <text evidence="3">The sequence shown here is derived from an EMBL/GenBank/DDBJ whole genome shotgun (WGS) entry which is preliminary data.</text>
</comment>
<dbReference type="SUPFAM" id="SSF57625">
    <property type="entry name" value="Invertebrate chitin-binding proteins"/>
    <property type="match status" value="1"/>
</dbReference>
<dbReference type="InterPro" id="IPR002557">
    <property type="entry name" value="Chitin-bd_dom"/>
</dbReference>
<protein>
    <recommendedName>
        <fullName evidence="2">Chitin-binding type-2 domain-containing protein</fullName>
    </recommendedName>
</protein>
<feature type="compositionally biased region" description="Polar residues" evidence="1">
    <location>
        <begin position="229"/>
        <end position="246"/>
    </location>
</feature>
<feature type="region of interest" description="Disordered" evidence="1">
    <location>
        <begin position="158"/>
        <end position="267"/>
    </location>
</feature>
<dbReference type="PROSITE" id="PS50940">
    <property type="entry name" value="CHIT_BIND_II"/>
    <property type="match status" value="1"/>
</dbReference>
<dbReference type="Pfam" id="PF01607">
    <property type="entry name" value="CBM_14"/>
    <property type="match status" value="1"/>
</dbReference>
<feature type="domain" description="Chitin-binding type-2" evidence="2">
    <location>
        <begin position="325"/>
        <end position="397"/>
    </location>
</feature>
<dbReference type="Proteomes" id="UP001292094">
    <property type="component" value="Unassembled WGS sequence"/>
</dbReference>
<dbReference type="InterPro" id="IPR036508">
    <property type="entry name" value="Chitin-bd_dom_sf"/>
</dbReference>
<sequence>MKGRNREELGIAVVVVAAVVGSGSRVDSQFMQRTPSGVVQIQHGVQFTPLGLSQLPATSFTFHHQEAPRVFTHQQNLGTRGIFSLQQQQKQQQQQQQQQYIPMLSTRTQQRLGEQQMRGQQQLLSDAMRMNQFSQRQQNFLQPQQQDLFTRFQQENRGMQFSQPSQESRPQQFSQRKQMFSQSQQDMFSSQRQQQSSPQFTQRQQDTFSRRQQENQPQFTQRQHESRTRFTQPQQETFSQRQQSRLDMSERRQTTSPFQTQQNTDSGVTKRVLDQAMTRSNIQTTQMQEISGHIESATGSQVLGVFKPFYIPRSATLAEGHVSPTFSCSRYGQGYYADPDSSCRMFHVCSPVRSVSGGDLNNSHYRFTFRCGQGEKFDQTTLTCTHSATSTSNTCPSSPSSSLYTSSKSISRGLFSDFPSSALRQNTGVCYLARDNIITGIRRK</sequence>
<dbReference type="GO" id="GO:0005576">
    <property type="term" value="C:extracellular region"/>
    <property type="evidence" value="ECO:0007669"/>
    <property type="project" value="InterPro"/>
</dbReference>